<evidence type="ECO:0000313" key="5">
    <source>
        <dbReference type="EMBL" id="GHI14508.1"/>
    </source>
</evidence>
<keyword evidence="6" id="KW-1185">Reference proteome</keyword>
<evidence type="ECO:0000259" key="4">
    <source>
        <dbReference type="PROSITE" id="PS51462"/>
    </source>
</evidence>
<feature type="compositionally biased region" description="Pro residues" evidence="3">
    <location>
        <begin position="62"/>
        <end position="72"/>
    </location>
</feature>
<dbReference type="PANTHER" id="PTHR43736">
    <property type="entry name" value="ADP-RIBOSE PYROPHOSPHATASE"/>
    <property type="match status" value="1"/>
</dbReference>
<evidence type="ECO:0000256" key="3">
    <source>
        <dbReference type="SAM" id="MobiDB-lite"/>
    </source>
</evidence>
<dbReference type="EMBL" id="BNDV01000008">
    <property type="protein sequence ID" value="GHI14508.1"/>
    <property type="molecule type" value="Genomic_DNA"/>
</dbReference>
<proteinExistence type="inferred from homology"/>
<evidence type="ECO:0000256" key="2">
    <source>
        <dbReference type="ARBA" id="ARBA00022801"/>
    </source>
</evidence>
<dbReference type="InterPro" id="IPR015797">
    <property type="entry name" value="NUDIX_hydrolase-like_dom_sf"/>
</dbReference>
<name>A0ABQ3NP04_STRVG</name>
<dbReference type="Pfam" id="PF00293">
    <property type="entry name" value="NUDIX"/>
    <property type="match status" value="1"/>
</dbReference>
<keyword evidence="2" id="KW-0378">Hydrolase</keyword>
<dbReference type="InterPro" id="IPR000086">
    <property type="entry name" value="NUDIX_hydrolase_dom"/>
</dbReference>
<comment type="caution">
    <text evidence="5">The sequence shown here is derived from an EMBL/GenBank/DDBJ whole genome shotgun (WGS) entry which is preliminary data.</text>
</comment>
<evidence type="ECO:0000313" key="6">
    <source>
        <dbReference type="Proteomes" id="UP000660554"/>
    </source>
</evidence>
<dbReference type="PROSITE" id="PS51462">
    <property type="entry name" value="NUDIX"/>
    <property type="match status" value="1"/>
</dbReference>
<sequence>MPVASCLGVTLRRSATGWQTGSAAVTTSTSSSRGPFCGKASNPECFPLNTASESSADVSGVPPFPPVSPPAQPTAAEDRARNTAAPRMKPRTPLSPTRRKTKIALCQCGPTLSGMATRDPSFIVDDETEVPVPAAGEVWTVGAVVLNRDGAAFAQKRSPDRRLFPDTWDIVGGHVEADETVLEALAREIEEETGWRLSRVRRFLGTTTWTGDDGGGLRHEADYLVEVDGDLDAPALEWSKHSAYGWFGRDDLERLKENRGPGEFLIHDLVARALTERPDTP</sequence>
<dbReference type="SUPFAM" id="SSF55811">
    <property type="entry name" value="Nudix"/>
    <property type="match status" value="1"/>
</dbReference>
<dbReference type="Proteomes" id="UP000660554">
    <property type="component" value="Unassembled WGS sequence"/>
</dbReference>
<dbReference type="Gene3D" id="3.90.79.10">
    <property type="entry name" value="Nucleoside Triphosphate Pyrophosphohydrolase"/>
    <property type="match status" value="1"/>
</dbReference>
<feature type="domain" description="Nudix hydrolase" evidence="4">
    <location>
        <begin position="136"/>
        <end position="270"/>
    </location>
</feature>
<dbReference type="CDD" id="cd02883">
    <property type="entry name" value="NUDIX_Hydrolase"/>
    <property type="match status" value="1"/>
</dbReference>
<feature type="region of interest" description="Disordered" evidence="3">
    <location>
        <begin position="17"/>
        <end position="36"/>
    </location>
</feature>
<dbReference type="InterPro" id="IPR020084">
    <property type="entry name" value="NUDIX_hydrolase_CS"/>
</dbReference>
<gene>
    <name evidence="5" type="ORF">Scinn_39710</name>
</gene>
<comment type="similarity">
    <text evidence="1">Belongs to the Nudix hydrolase family.</text>
</comment>
<evidence type="ECO:0000256" key="1">
    <source>
        <dbReference type="ARBA" id="ARBA00005582"/>
    </source>
</evidence>
<protein>
    <recommendedName>
        <fullName evidence="4">Nudix hydrolase domain-containing protein</fullName>
    </recommendedName>
</protein>
<dbReference type="PANTHER" id="PTHR43736:SF1">
    <property type="entry name" value="DIHYDRONEOPTERIN TRIPHOSPHATE DIPHOSPHATASE"/>
    <property type="match status" value="1"/>
</dbReference>
<organism evidence="5 6">
    <name type="scientific">Streptomyces virginiae</name>
    <name type="common">Streptomyces cinnamonensis</name>
    <dbReference type="NCBI Taxonomy" id="1961"/>
    <lineage>
        <taxon>Bacteria</taxon>
        <taxon>Bacillati</taxon>
        <taxon>Actinomycetota</taxon>
        <taxon>Actinomycetes</taxon>
        <taxon>Kitasatosporales</taxon>
        <taxon>Streptomycetaceae</taxon>
        <taxon>Streptomyces</taxon>
    </lineage>
</organism>
<dbReference type="PROSITE" id="PS00893">
    <property type="entry name" value="NUDIX_BOX"/>
    <property type="match status" value="1"/>
</dbReference>
<reference evidence="6" key="1">
    <citation type="submission" date="2020-09" db="EMBL/GenBank/DDBJ databases">
        <title>Whole genome shotgun sequence of Streptomyces cinnamonensis NBRC 15873.</title>
        <authorList>
            <person name="Komaki H."/>
            <person name="Tamura T."/>
        </authorList>
    </citation>
    <scope>NUCLEOTIDE SEQUENCE [LARGE SCALE GENOMIC DNA]</scope>
    <source>
        <strain evidence="6">NBRC 15873</strain>
    </source>
</reference>
<accession>A0ABQ3NP04</accession>
<feature type="region of interest" description="Disordered" evidence="3">
    <location>
        <begin position="48"/>
        <end position="99"/>
    </location>
</feature>